<feature type="chain" id="PRO_5040996961" evidence="1">
    <location>
        <begin position="23"/>
        <end position="272"/>
    </location>
</feature>
<keyword evidence="3" id="KW-1185">Reference proteome</keyword>
<accession>A0A9W8YGI2</accession>
<organism evidence="2 3">
    <name type="scientific">Neocucurbitaria cava</name>
    <dbReference type="NCBI Taxonomy" id="798079"/>
    <lineage>
        <taxon>Eukaryota</taxon>
        <taxon>Fungi</taxon>
        <taxon>Dikarya</taxon>
        <taxon>Ascomycota</taxon>
        <taxon>Pezizomycotina</taxon>
        <taxon>Dothideomycetes</taxon>
        <taxon>Pleosporomycetidae</taxon>
        <taxon>Pleosporales</taxon>
        <taxon>Pleosporineae</taxon>
        <taxon>Cucurbitariaceae</taxon>
        <taxon>Neocucurbitaria</taxon>
    </lineage>
</organism>
<dbReference type="OrthoDB" id="3688572at2759"/>
<evidence type="ECO:0000256" key="1">
    <source>
        <dbReference type="SAM" id="SignalP"/>
    </source>
</evidence>
<evidence type="ECO:0000313" key="3">
    <source>
        <dbReference type="Proteomes" id="UP001140560"/>
    </source>
</evidence>
<protein>
    <submittedName>
        <fullName evidence="2">Uncharacterized protein</fullName>
    </submittedName>
</protein>
<comment type="caution">
    <text evidence="2">The sequence shown here is derived from an EMBL/GenBank/DDBJ whole genome shotgun (WGS) entry which is preliminary data.</text>
</comment>
<reference evidence="2" key="1">
    <citation type="submission" date="2022-10" db="EMBL/GenBank/DDBJ databases">
        <title>Tapping the CABI collections for fungal endophytes: first genome assemblies for Collariella, Neodidymelliopsis, Ascochyta clinopodiicola, Didymella pomorum, Didymosphaeria variabile, Neocosmospora piperis and Neocucurbitaria cava.</title>
        <authorList>
            <person name="Hill R."/>
        </authorList>
    </citation>
    <scope>NUCLEOTIDE SEQUENCE</scope>
    <source>
        <strain evidence="2">IMI 356814</strain>
    </source>
</reference>
<proteinExistence type="predicted"/>
<evidence type="ECO:0000313" key="2">
    <source>
        <dbReference type="EMBL" id="KAJ4377502.1"/>
    </source>
</evidence>
<name>A0A9W8YGI2_9PLEO</name>
<feature type="signal peptide" evidence="1">
    <location>
        <begin position="1"/>
        <end position="22"/>
    </location>
</feature>
<gene>
    <name evidence="2" type="ORF">N0V83_000327</name>
</gene>
<dbReference type="AlphaFoldDB" id="A0A9W8YGI2"/>
<dbReference type="Proteomes" id="UP001140560">
    <property type="component" value="Unassembled WGS sequence"/>
</dbReference>
<sequence length="272" mass="29937">MKILNSLIGLAIGLAILVGAVPAPEDGVIVPLNGSVPFPTNMTTTPDNAGPAGYDPSFDYFDYSTVQIWVGKAPQQTVGHLVGADLYKTVWGQLDHYCPDNSQTRWGGVKWGHCDNPSGLGFPARCMYIPPASVIDCYTQIYAVWGEWENDKIRRLLIGAVAGTLEALTKDQPITAHSNCFQLEGRVACNVGDAIRVNMPPTGVGNNEKNYLHIMLKNSGSWYSDYHCCESRYLVDRAIDGLGQEIADSFPQWWGRQFTRDSRCIINGWTSC</sequence>
<dbReference type="EMBL" id="JAPEUY010000001">
    <property type="protein sequence ID" value="KAJ4377502.1"/>
    <property type="molecule type" value="Genomic_DNA"/>
</dbReference>
<keyword evidence="1" id="KW-0732">Signal</keyword>